<evidence type="ECO:0000256" key="6">
    <source>
        <dbReference type="ARBA" id="ARBA00023136"/>
    </source>
</evidence>
<keyword evidence="6 8" id="KW-0472">Membrane</keyword>
<accession>A0A5N4ALT3</accession>
<feature type="transmembrane region" description="Helical" evidence="8">
    <location>
        <begin position="114"/>
        <end position="136"/>
    </location>
</feature>
<sequence length="191" mass="22268">ILHSFLRTLEGSSGADFERTGHILLEFLDLFIILISFALAVRFRQVSKRIENAKVTYESFWKQVREDYDNLAVLCEITDKQIGPLVTISYVSNLMFICVQLYNSLKPRFGIIPTVYFFYSFGFLLTRVFIVSMYAARIYDESREPLRFLQSVPSNLYNSEIDRFIQQIHTNPVGITGCKFFLVTRSFLLRV</sequence>
<keyword evidence="5 8" id="KW-1133">Transmembrane helix</keyword>
<reference evidence="9 10" key="1">
    <citation type="journal article" date="2018" name="Elife">
        <title>Firefly genomes illuminate parallel origins of bioluminescence in beetles.</title>
        <authorList>
            <person name="Fallon T.R."/>
            <person name="Lower S.E."/>
            <person name="Chang C.H."/>
            <person name="Bessho-Uehara M."/>
            <person name="Martin G.J."/>
            <person name="Bewick A.J."/>
            <person name="Behringer M."/>
            <person name="Debat H.J."/>
            <person name="Wong I."/>
            <person name="Day J.C."/>
            <person name="Suvorov A."/>
            <person name="Silva C.J."/>
            <person name="Stanger-Hall K.F."/>
            <person name="Hall D.W."/>
            <person name="Schmitz R.J."/>
            <person name="Nelson D.R."/>
            <person name="Lewis S.M."/>
            <person name="Shigenobu S."/>
            <person name="Bybee S.M."/>
            <person name="Larracuente A.M."/>
            <person name="Oba Y."/>
            <person name="Weng J.K."/>
        </authorList>
    </citation>
    <scope>NUCLEOTIDE SEQUENCE [LARGE SCALE GENOMIC DNA]</scope>
    <source>
        <strain evidence="9">1611_PpyrPB1</strain>
        <tissue evidence="9">Whole body</tissue>
    </source>
</reference>
<dbReference type="Pfam" id="PF06151">
    <property type="entry name" value="Trehalose_recp"/>
    <property type="match status" value="1"/>
</dbReference>
<name>A0A5N4ALT3_PHOPY</name>
<dbReference type="PANTHER" id="PTHR21421:SF29">
    <property type="entry name" value="GUSTATORY RECEPTOR 5A FOR TREHALOSE-RELATED"/>
    <property type="match status" value="1"/>
</dbReference>
<dbReference type="AlphaFoldDB" id="A0A5N4ALT3"/>
<dbReference type="EMBL" id="VVIM01000006">
    <property type="protein sequence ID" value="KAB0798312.1"/>
    <property type="molecule type" value="Genomic_DNA"/>
</dbReference>
<dbReference type="InterPro" id="IPR009318">
    <property type="entry name" value="Gustatory_rcpt"/>
</dbReference>
<dbReference type="GO" id="GO:0008527">
    <property type="term" value="F:taste receptor activity"/>
    <property type="evidence" value="ECO:0007669"/>
    <property type="project" value="InterPro"/>
</dbReference>
<evidence type="ECO:0000256" key="2">
    <source>
        <dbReference type="ARBA" id="ARBA00005327"/>
    </source>
</evidence>
<evidence type="ECO:0000256" key="7">
    <source>
        <dbReference type="ARBA" id="ARBA00023170"/>
    </source>
</evidence>
<evidence type="ECO:0000256" key="4">
    <source>
        <dbReference type="ARBA" id="ARBA00022692"/>
    </source>
</evidence>
<keyword evidence="4 8" id="KW-0812">Transmembrane</keyword>
<evidence type="ECO:0000313" key="9">
    <source>
        <dbReference type="EMBL" id="KAB0798312.1"/>
    </source>
</evidence>
<dbReference type="PANTHER" id="PTHR21421">
    <property type="entry name" value="GUSTATORY RECEPTOR"/>
    <property type="match status" value="1"/>
</dbReference>
<comment type="similarity">
    <text evidence="2">Belongs to the insect chemoreceptor superfamily. Gustatory receptor (GR) family. Gr5a subfamily.</text>
</comment>
<dbReference type="GO" id="GO:0050916">
    <property type="term" value="P:sensory perception of sweet taste"/>
    <property type="evidence" value="ECO:0007669"/>
    <property type="project" value="UniProtKB-ARBA"/>
</dbReference>
<feature type="transmembrane region" description="Helical" evidence="8">
    <location>
        <begin position="20"/>
        <end position="41"/>
    </location>
</feature>
<proteinExistence type="inferred from homology"/>
<comment type="subcellular location">
    <subcellularLocation>
        <location evidence="1">Cell membrane</location>
        <topology evidence="1">Multi-pass membrane protein</topology>
    </subcellularLocation>
</comment>
<dbReference type="Proteomes" id="UP000327044">
    <property type="component" value="Unassembled WGS sequence"/>
</dbReference>
<keyword evidence="3" id="KW-1003">Cell membrane</keyword>
<evidence type="ECO:0008006" key="11">
    <source>
        <dbReference type="Google" id="ProtNLM"/>
    </source>
</evidence>
<evidence type="ECO:0000256" key="3">
    <source>
        <dbReference type="ARBA" id="ARBA00022475"/>
    </source>
</evidence>
<comment type="caution">
    <text evidence="9">The sequence shown here is derived from an EMBL/GenBank/DDBJ whole genome shotgun (WGS) entry which is preliminary data.</text>
</comment>
<gene>
    <name evidence="9" type="ORF">PPYR_09305</name>
</gene>
<protein>
    <recommendedName>
        <fullName evidence="11">Gustatory receptor</fullName>
    </recommendedName>
</protein>
<feature type="transmembrane region" description="Helical" evidence="8">
    <location>
        <begin position="82"/>
        <end position="102"/>
    </location>
</feature>
<evidence type="ECO:0000313" key="10">
    <source>
        <dbReference type="Proteomes" id="UP000327044"/>
    </source>
</evidence>
<keyword evidence="7" id="KW-0675">Receptor</keyword>
<feature type="non-terminal residue" evidence="9">
    <location>
        <position position="1"/>
    </location>
</feature>
<evidence type="ECO:0000256" key="8">
    <source>
        <dbReference type="SAM" id="Phobius"/>
    </source>
</evidence>
<dbReference type="InParanoid" id="A0A5N4ALT3"/>
<organism evidence="9 10">
    <name type="scientific">Photinus pyralis</name>
    <name type="common">Common eastern firefly</name>
    <name type="synonym">Lampyris pyralis</name>
    <dbReference type="NCBI Taxonomy" id="7054"/>
    <lineage>
        <taxon>Eukaryota</taxon>
        <taxon>Metazoa</taxon>
        <taxon>Ecdysozoa</taxon>
        <taxon>Arthropoda</taxon>
        <taxon>Hexapoda</taxon>
        <taxon>Insecta</taxon>
        <taxon>Pterygota</taxon>
        <taxon>Neoptera</taxon>
        <taxon>Endopterygota</taxon>
        <taxon>Coleoptera</taxon>
        <taxon>Polyphaga</taxon>
        <taxon>Elateriformia</taxon>
        <taxon>Elateroidea</taxon>
        <taxon>Lampyridae</taxon>
        <taxon>Lampyrinae</taxon>
        <taxon>Photinus</taxon>
    </lineage>
</organism>
<dbReference type="GO" id="GO:0005886">
    <property type="term" value="C:plasma membrane"/>
    <property type="evidence" value="ECO:0007669"/>
    <property type="project" value="UniProtKB-SubCell"/>
</dbReference>
<evidence type="ECO:0000256" key="1">
    <source>
        <dbReference type="ARBA" id="ARBA00004651"/>
    </source>
</evidence>
<keyword evidence="10" id="KW-1185">Reference proteome</keyword>
<evidence type="ECO:0000256" key="5">
    <source>
        <dbReference type="ARBA" id="ARBA00022989"/>
    </source>
</evidence>